<reference evidence="2 3" key="1">
    <citation type="submission" date="2021-12" db="EMBL/GenBank/DDBJ databases">
        <title>Genome sequencing of bacteria with rrn-lacking chromosome and rrn-plasmid.</title>
        <authorList>
            <person name="Anda M."/>
            <person name="Iwasaki W."/>
        </authorList>
    </citation>
    <scope>NUCLEOTIDE SEQUENCE [LARGE SCALE GENOMIC DNA]</scope>
    <source>
        <strain evidence="2 3">DSM 100852</strain>
    </source>
</reference>
<dbReference type="RefSeq" id="WP_338391083.1">
    <property type="nucleotide sequence ID" value="NZ_AP025314.1"/>
</dbReference>
<protein>
    <recommendedName>
        <fullName evidence="1">Bacterial alpha-2-macroglobulin MG10 domain-containing protein</fullName>
    </recommendedName>
</protein>
<dbReference type="EMBL" id="AP025314">
    <property type="protein sequence ID" value="BDD09483.1"/>
    <property type="molecule type" value="Genomic_DNA"/>
</dbReference>
<dbReference type="Pfam" id="PF17973">
    <property type="entry name" value="bMG10"/>
    <property type="match status" value="1"/>
</dbReference>
<sequence length="120" mass="14042">MNLLISLSFSITELSLSQMQGERKFSYYEKKGVNGLESHREYHKEKKVNVFFENMPEGEHKIEFVLVPRYTGSYTINPAKASLMYSPDQFGNNELRKIECVEVRKQLSQVKERGKQQVTF</sequence>
<dbReference type="AlphaFoldDB" id="A0AAU9CN68"/>
<gene>
    <name evidence="2" type="ORF">FUAX_19150</name>
</gene>
<dbReference type="KEGG" id="fax:FUAX_19150"/>
<evidence type="ECO:0000259" key="1">
    <source>
        <dbReference type="Pfam" id="PF17973"/>
    </source>
</evidence>
<dbReference type="InterPro" id="IPR041246">
    <property type="entry name" value="Bact_MG10"/>
</dbReference>
<keyword evidence="3" id="KW-1185">Reference proteome</keyword>
<organism evidence="2 3">
    <name type="scientific">Fulvitalea axinellae</name>
    <dbReference type="NCBI Taxonomy" id="1182444"/>
    <lineage>
        <taxon>Bacteria</taxon>
        <taxon>Pseudomonadati</taxon>
        <taxon>Bacteroidota</taxon>
        <taxon>Cytophagia</taxon>
        <taxon>Cytophagales</taxon>
        <taxon>Persicobacteraceae</taxon>
        <taxon>Fulvitalea</taxon>
    </lineage>
</organism>
<proteinExistence type="predicted"/>
<evidence type="ECO:0000313" key="2">
    <source>
        <dbReference type="EMBL" id="BDD09483.1"/>
    </source>
</evidence>
<name>A0AAU9CN68_9BACT</name>
<feature type="domain" description="Bacterial alpha-2-macroglobulin MG10" evidence="1">
    <location>
        <begin position="38"/>
        <end position="88"/>
    </location>
</feature>
<accession>A0AAU9CN68</accession>
<evidence type="ECO:0000313" key="3">
    <source>
        <dbReference type="Proteomes" id="UP001348817"/>
    </source>
</evidence>
<dbReference type="Proteomes" id="UP001348817">
    <property type="component" value="Chromosome"/>
</dbReference>